<comment type="caution">
    <text evidence="1">The sequence shown here is derived from an EMBL/GenBank/DDBJ whole genome shotgun (WGS) entry which is preliminary data.</text>
</comment>
<dbReference type="Proteomes" id="UP000220797">
    <property type="component" value="Unassembled WGS sequence"/>
</dbReference>
<dbReference type="GeneID" id="39731706"/>
<dbReference type="RefSeq" id="XP_028528768.1">
    <property type="nucleotide sequence ID" value="XM_028672190.1"/>
</dbReference>
<dbReference type="AlphaFoldDB" id="A0A1J1GY77"/>
<organism evidence="1 2">
    <name type="scientific">Plasmodium gallinaceum</name>
    <dbReference type="NCBI Taxonomy" id="5849"/>
    <lineage>
        <taxon>Eukaryota</taxon>
        <taxon>Sar</taxon>
        <taxon>Alveolata</taxon>
        <taxon>Apicomplexa</taxon>
        <taxon>Aconoidasida</taxon>
        <taxon>Haemosporida</taxon>
        <taxon>Plasmodiidae</taxon>
        <taxon>Plasmodium</taxon>
        <taxon>Plasmodium (Haemamoeba)</taxon>
    </lineage>
</organism>
<dbReference type="VEuPathDB" id="PlasmoDB:PGAL8A_00317300"/>
<protein>
    <submittedName>
        <fullName evidence="1">Uncharacterized protein</fullName>
    </submittedName>
</protein>
<evidence type="ECO:0000313" key="2">
    <source>
        <dbReference type="Proteomes" id="UP000220797"/>
    </source>
</evidence>
<evidence type="ECO:0000313" key="1">
    <source>
        <dbReference type="EMBL" id="CRG95960.1"/>
    </source>
</evidence>
<reference evidence="1" key="1">
    <citation type="submission" date="2015-04" db="EMBL/GenBank/DDBJ databases">
        <authorList>
            <consortium name="Pathogen Informatics"/>
        </authorList>
    </citation>
    <scope>NUCLEOTIDE SEQUENCE [LARGE SCALE GENOMIC DNA]</scope>
    <source>
        <strain evidence="1">8A</strain>
    </source>
</reference>
<dbReference type="EMBL" id="CVMV01000045">
    <property type="protein sequence ID" value="CRG95960.1"/>
    <property type="molecule type" value="Genomic_DNA"/>
</dbReference>
<name>A0A1J1GY77_PLAGA</name>
<proteinExistence type="predicted"/>
<gene>
    <name evidence="1" type="ORF">PGAL8A_00317300</name>
</gene>
<dbReference type="SUPFAM" id="SSF160897">
    <property type="entry name" value="Taf5 N-terminal domain-like"/>
    <property type="match status" value="1"/>
</dbReference>
<dbReference type="InterPro" id="IPR037264">
    <property type="entry name" value="TFIID_NTD2_sf"/>
</dbReference>
<sequence>MYTIDIVNEEKYVQRVGDICGEHYVPVSLPGRYKYNIEDIENILYIWMDKKYEIKNKEYKDLYIFSLIFKETKFSLILCKSRYENNFCTWQILWYAWRDIFRKSFEKNNKYFEKYKNNIIDFQAGCIYLLFLLYFCQHVESNHYAYPLYMSTETINLCLDVTEECEKRNIFKELRFILNFMIDSNSIILSCNDCLSEIYQDRYGAPLHIEKGKLYVENSIEINNVDVQKFFDYFINDIRDLSELCDEQRKKNTLSNTSTYNLLLKLENIKNIINKDNE</sequence>
<accession>A0A1J1GY77</accession>
<dbReference type="OrthoDB" id="374157at2759"/>
<keyword evidence="2" id="KW-1185">Reference proteome</keyword>